<dbReference type="AlphaFoldDB" id="A0A2A5JUQ1"/>
<evidence type="ECO:0000256" key="4">
    <source>
        <dbReference type="ARBA" id="ARBA00023012"/>
    </source>
</evidence>
<evidence type="ECO:0000313" key="11">
    <source>
        <dbReference type="EMBL" id="PCK33086.1"/>
    </source>
</evidence>
<keyword evidence="5" id="KW-0805">Transcription regulation</keyword>
<dbReference type="InterPro" id="IPR011006">
    <property type="entry name" value="CheY-like_superfamily"/>
</dbReference>
<dbReference type="SMART" id="SM00382">
    <property type="entry name" value="AAA"/>
    <property type="match status" value="1"/>
</dbReference>
<keyword evidence="4" id="KW-0902">Two-component regulatory system</keyword>
<dbReference type="Gene3D" id="1.10.8.60">
    <property type="match status" value="1"/>
</dbReference>
<dbReference type="InterPro" id="IPR027417">
    <property type="entry name" value="P-loop_NTPase"/>
</dbReference>
<proteinExistence type="predicted"/>
<dbReference type="PANTHER" id="PTHR32071:SF116">
    <property type="entry name" value="TRANSCRIPTIONAL REGULATORY PROTEIN GLRR"/>
    <property type="match status" value="1"/>
</dbReference>
<dbReference type="Pfam" id="PF02954">
    <property type="entry name" value="HTH_8"/>
    <property type="match status" value="1"/>
</dbReference>
<keyword evidence="7" id="KW-0804">Transcription</keyword>
<feature type="domain" description="Response regulatory" evidence="10">
    <location>
        <begin position="9"/>
        <end position="123"/>
    </location>
</feature>
<protein>
    <submittedName>
        <fullName evidence="11">Two-component system response regulator GlrR</fullName>
    </submittedName>
</protein>
<dbReference type="InterPro" id="IPR058031">
    <property type="entry name" value="AAA_lid_NorR"/>
</dbReference>
<dbReference type="GO" id="GO:0043565">
    <property type="term" value="F:sequence-specific DNA binding"/>
    <property type="evidence" value="ECO:0007669"/>
    <property type="project" value="InterPro"/>
</dbReference>
<feature type="modified residue" description="4-aspartylphosphate" evidence="8">
    <location>
        <position position="58"/>
    </location>
</feature>
<keyword evidence="3" id="KW-0067">ATP-binding</keyword>
<comment type="caution">
    <text evidence="11">The sequence shown here is derived from an EMBL/GenBank/DDBJ whole genome shotgun (WGS) entry which is preliminary data.</text>
</comment>
<dbReference type="RefSeq" id="WP_099640774.1">
    <property type="nucleotide sequence ID" value="NZ_NKHF01000017.1"/>
</dbReference>
<keyword evidence="6" id="KW-0238">DNA-binding</keyword>
<dbReference type="Pfam" id="PF25601">
    <property type="entry name" value="AAA_lid_14"/>
    <property type="match status" value="1"/>
</dbReference>
<dbReference type="GO" id="GO:0006355">
    <property type="term" value="P:regulation of DNA-templated transcription"/>
    <property type="evidence" value="ECO:0007669"/>
    <property type="project" value="InterPro"/>
</dbReference>
<evidence type="ECO:0000256" key="8">
    <source>
        <dbReference type="PROSITE-ProRule" id="PRU00169"/>
    </source>
</evidence>
<organism evidence="11 12">
    <name type="scientific">Pseudoalteromonas piscicida</name>
    <dbReference type="NCBI Taxonomy" id="43662"/>
    <lineage>
        <taxon>Bacteria</taxon>
        <taxon>Pseudomonadati</taxon>
        <taxon>Pseudomonadota</taxon>
        <taxon>Gammaproteobacteria</taxon>
        <taxon>Alteromonadales</taxon>
        <taxon>Pseudoalteromonadaceae</taxon>
        <taxon>Pseudoalteromonas</taxon>
    </lineage>
</organism>
<sequence length="442" mass="49134">MSHTPPGAKLLLVDDDTSLTELLAMRLESHGYEVEVAHRGTQALNILKQMPIDLVITDLKMAHMDGFELNEQIKKYYTGMPVVMMTAHGSIPDAVDAMQQGFVSFLTKPIDSQQMLDVINEALAGKVRTAQTSDPNNFHGLLFQSAAMRQLVQQIQALASSNANILIQGESGTGKEVTAKAIHLASNQSQGPFIAINCGAMPAHLLESELFGHKKGAFTGAVSDKEGLVQAADGGTLFLDEIGDMPLDLQVKLLRVLQERTVRPVGGQTEYKVNVRFVSASHKNIQSAVAEKQFREDLYYRLNVVSVEIPSLRERLEDIPLLASRFLSALSDDEKQFNQQSITHLLNYQWPGNIRQLHNIVEHCVAITPGKMITEDIVQKALPKDREQNAFTGLNEAKRQFEYDYIQKVLALCEGNVSEAAKLAQRNRSDFYKLLKKHEIQC</sequence>
<dbReference type="GO" id="GO:0000160">
    <property type="term" value="P:phosphorelay signal transduction system"/>
    <property type="evidence" value="ECO:0007669"/>
    <property type="project" value="UniProtKB-KW"/>
</dbReference>
<feature type="domain" description="Sigma-54 factor interaction" evidence="9">
    <location>
        <begin position="141"/>
        <end position="366"/>
    </location>
</feature>
<dbReference type="Pfam" id="PF00158">
    <property type="entry name" value="Sigma54_activat"/>
    <property type="match status" value="1"/>
</dbReference>
<dbReference type="PANTHER" id="PTHR32071">
    <property type="entry name" value="TRANSCRIPTIONAL REGULATORY PROTEIN"/>
    <property type="match status" value="1"/>
</dbReference>
<keyword evidence="12" id="KW-1185">Reference proteome</keyword>
<dbReference type="InterPro" id="IPR025943">
    <property type="entry name" value="Sigma_54_int_dom_ATP-bd_2"/>
</dbReference>
<dbReference type="Gene3D" id="3.40.50.2300">
    <property type="match status" value="1"/>
</dbReference>
<dbReference type="SUPFAM" id="SSF46689">
    <property type="entry name" value="Homeodomain-like"/>
    <property type="match status" value="1"/>
</dbReference>
<dbReference type="Pfam" id="PF00072">
    <property type="entry name" value="Response_reg"/>
    <property type="match status" value="1"/>
</dbReference>
<evidence type="ECO:0000256" key="3">
    <source>
        <dbReference type="ARBA" id="ARBA00022840"/>
    </source>
</evidence>
<dbReference type="CDD" id="cd00156">
    <property type="entry name" value="REC"/>
    <property type="match status" value="1"/>
</dbReference>
<gene>
    <name evidence="11" type="ORF">CEX98_03660</name>
</gene>
<evidence type="ECO:0000256" key="6">
    <source>
        <dbReference type="ARBA" id="ARBA00023125"/>
    </source>
</evidence>
<dbReference type="PROSITE" id="PS50045">
    <property type="entry name" value="SIGMA54_INTERACT_4"/>
    <property type="match status" value="1"/>
</dbReference>
<dbReference type="SUPFAM" id="SSF52172">
    <property type="entry name" value="CheY-like"/>
    <property type="match status" value="1"/>
</dbReference>
<reference evidence="12" key="1">
    <citation type="journal article" date="2019" name="Genome Announc.">
        <title>Draft Genome Sequence of Pseudoalteromonas piscicida Strain 36Y ROTHPW, an Hypersaline Seawater Isolate from the South Coast of Sonora, Mexico.</title>
        <authorList>
            <person name="Sanchez-Diaz R."/>
            <person name="Molina-Garza Z.J."/>
            <person name="Cruz-Suarez L.E."/>
            <person name="Selvin J."/>
            <person name="Kiran G.S."/>
            <person name="Ibarra-Gamez J.C."/>
            <person name="Gomez-Gil B."/>
            <person name="Galaviz-Silva L."/>
        </authorList>
    </citation>
    <scope>NUCLEOTIDE SEQUENCE [LARGE SCALE GENOMIC DNA]</scope>
    <source>
        <strain evidence="12">36Y_RITHPW</strain>
    </source>
</reference>
<dbReference type="GO" id="GO:0005524">
    <property type="term" value="F:ATP binding"/>
    <property type="evidence" value="ECO:0007669"/>
    <property type="project" value="UniProtKB-KW"/>
</dbReference>
<evidence type="ECO:0000256" key="5">
    <source>
        <dbReference type="ARBA" id="ARBA00023015"/>
    </source>
</evidence>
<dbReference type="InterPro" id="IPR001789">
    <property type="entry name" value="Sig_transdc_resp-reg_receiver"/>
</dbReference>
<keyword evidence="2" id="KW-0547">Nucleotide-binding</keyword>
<dbReference type="InterPro" id="IPR003593">
    <property type="entry name" value="AAA+_ATPase"/>
</dbReference>
<accession>A0A2A5JUQ1</accession>
<evidence type="ECO:0000259" key="10">
    <source>
        <dbReference type="PROSITE" id="PS50110"/>
    </source>
</evidence>
<dbReference type="Proteomes" id="UP000228621">
    <property type="component" value="Unassembled WGS sequence"/>
</dbReference>
<dbReference type="SUPFAM" id="SSF52540">
    <property type="entry name" value="P-loop containing nucleoside triphosphate hydrolases"/>
    <property type="match status" value="1"/>
</dbReference>
<name>A0A2A5JUQ1_PSEO7</name>
<keyword evidence="1 8" id="KW-0597">Phosphoprotein</keyword>
<dbReference type="PROSITE" id="PS50110">
    <property type="entry name" value="RESPONSE_REGULATORY"/>
    <property type="match status" value="1"/>
</dbReference>
<dbReference type="FunFam" id="3.40.50.2300:FF:000018">
    <property type="entry name" value="DNA-binding transcriptional regulator NtrC"/>
    <property type="match status" value="1"/>
</dbReference>
<dbReference type="FunFam" id="3.40.50.300:FF:000006">
    <property type="entry name" value="DNA-binding transcriptional regulator NtrC"/>
    <property type="match status" value="1"/>
</dbReference>
<dbReference type="CDD" id="cd00009">
    <property type="entry name" value="AAA"/>
    <property type="match status" value="1"/>
</dbReference>
<evidence type="ECO:0000313" key="12">
    <source>
        <dbReference type="Proteomes" id="UP000228621"/>
    </source>
</evidence>
<dbReference type="InterPro" id="IPR009057">
    <property type="entry name" value="Homeodomain-like_sf"/>
</dbReference>
<dbReference type="SMART" id="SM00448">
    <property type="entry name" value="REC"/>
    <property type="match status" value="1"/>
</dbReference>
<dbReference type="OrthoDB" id="9804019at2"/>
<dbReference type="PROSITE" id="PS00676">
    <property type="entry name" value="SIGMA54_INTERACT_2"/>
    <property type="match status" value="1"/>
</dbReference>
<evidence type="ECO:0000256" key="2">
    <source>
        <dbReference type="ARBA" id="ARBA00022741"/>
    </source>
</evidence>
<dbReference type="InterPro" id="IPR002078">
    <property type="entry name" value="Sigma_54_int"/>
</dbReference>
<dbReference type="PROSITE" id="PS00688">
    <property type="entry name" value="SIGMA54_INTERACT_3"/>
    <property type="match status" value="1"/>
</dbReference>
<evidence type="ECO:0000256" key="1">
    <source>
        <dbReference type="ARBA" id="ARBA00022553"/>
    </source>
</evidence>
<dbReference type="Gene3D" id="1.10.10.60">
    <property type="entry name" value="Homeodomain-like"/>
    <property type="match status" value="1"/>
</dbReference>
<evidence type="ECO:0000256" key="7">
    <source>
        <dbReference type="ARBA" id="ARBA00023163"/>
    </source>
</evidence>
<dbReference type="EMBL" id="NKHF01000017">
    <property type="protein sequence ID" value="PCK33086.1"/>
    <property type="molecule type" value="Genomic_DNA"/>
</dbReference>
<dbReference type="Gene3D" id="3.40.50.300">
    <property type="entry name" value="P-loop containing nucleotide triphosphate hydrolases"/>
    <property type="match status" value="1"/>
</dbReference>
<evidence type="ECO:0000259" key="9">
    <source>
        <dbReference type="PROSITE" id="PS50045"/>
    </source>
</evidence>
<dbReference type="InterPro" id="IPR025944">
    <property type="entry name" value="Sigma_54_int_dom_CS"/>
</dbReference>
<dbReference type="InterPro" id="IPR002197">
    <property type="entry name" value="HTH_Fis"/>
</dbReference>